<evidence type="ECO:0000313" key="5">
    <source>
        <dbReference type="Proteomes" id="UP000296469"/>
    </source>
</evidence>
<feature type="region of interest" description="Disordered" evidence="1">
    <location>
        <begin position="363"/>
        <end position="387"/>
    </location>
</feature>
<dbReference type="OrthoDB" id="5241668at2"/>
<dbReference type="EMBL" id="CP039291">
    <property type="protein sequence ID" value="QCB93162.1"/>
    <property type="molecule type" value="Genomic_DNA"/>
</dbReference>
<gene>
    <name evidence="4" type="ORF">E5225_05940</name>
</gene>
<feature type="domain" description="DUF4350" evidence="3">
    <location>
        <begin position="67"/>
        <end position="239"/>
    </location>
</feature>
<accession>A0A4P7SGP5</accession>
<keyword evidence="5" id="KW-1185">Reference proteome</keyword>
<dbReference type="Proteomes" id="UP000296469">
    <property type="component" value="Chromosome"/>
</dbReference>
<dbReference type="RefSeq" id="WP_135974854.1">
    <property type="nucleotide sequence ID" value="NZ_CP039291.1"/>
</dbReference>
<feature type="transmembrane region" description="Helical" evidence="2">
    <location>
        <begin position="38"/>
        <end position="57"/>
    </location>
</feature>
<protein>
    <submittedName>
        <fullName evidence="4">DUF4350 domain-containing protein</fullName>
    </submittedName>
</protein>
<keyword evidence="2" id="KW-1133">Transmembrane helix</keyword>
<evidence type="ECO:0000259" key="3">
    <source>
        <dbReference type="Pfam" id="PF14258"/>
    </source>
</evidence>
<evidence type="ECO:0000256" key="2">
    <source>
        <dbReference type="SAM" id="Phobius"/>
    </source>
</evidence>
<name>A0A4P7SGP5_9CELL</name>
<proteinExistence type="predicted"/>
<organism evidence="4 5">
    <name type="scientific">Cellulomonas shaoxiangyii</name>
    <dbReference type="NCBI Taxonomy" id="2566013"/>
    <lineage>
        <taxon>Bacteria</taxon>
        <taxon>Bacillati</taxon>
        <taxon>Actinomycetota</taxon>
        <taxon>Actinomycetes</taxon>
        <taxon>Micrococcales</taxon>
        <taxon>Cellulomonadaceae</taxon>
        <taxon>Cellulomonas</taxon>
    </lineage>
</organism>
<keyword evidence="2" id="KW-0472">Membrane</keyword>
<dbReference type="AlphaFoldDB" id="A0A4P7SGP5"/>
<sequence>MSAPTTGPTTVPLRPGEVLGDGTTGRTRAAGTWRRARPWLAVAAVLLVGVLVLLLPAPPSSTTPGAPDNAGGAGTRALAQVLERRGVEVEYVRTTAEAEAAAARGGTVLVVGDVWLLAEQVDRIAALENDLVLVDAGWALSLVAPELTAGGDVSPRGVRQAACDDPDARAAGAVVAGGSVEDLAGEATVCFPPAAGAAEGAYVVLEQEGRRVTALSDLTPLTNDAIAQEGNAALALRTLGRHDHLVWYLPSLDDVGTGGTDDAGASLTDLVPWVRPVALWLLLVLAVVVVWRARRLGPVVSEPLPVVVRSAEATRGRGRLYRRGRAHGHAAAALRAGTATRSAQRLGLARSTPAPALVDAVARASGRPSRDVEQLLYGPPPTDDAGLQRLADDLHHLESEVHRP</sequence>
<dbReference type="InterPro" id="IPR025646">
    <property type="entry name" value="DUF4350"/>
</dbReference>
<keyword evidence="2" id="KW-0812">Transmembrane</keyword>
<reference evidence="4 5" key="1">
    <citation type="submission" date="2019-04" db="EMBL/GenBank/DDBJ databases">
        <title>Isolation and identification of Cellulomonas shaoxiangyii sp. Nov. isolated from feces of the Tibetan antelopes (Pantholops hodgsonii) in the Qinghai-Tibet plateau of China.</title>
        <authorList>
            <person name="Tian Z."/>
        </authorList>
    </citation>
    <scope>NUCLEOTIDE SEQUENCE [LARGE SCALE GENOMIC DNA]</scope>
    <source>
        <strain evidence="4 5">Z28</strain>
    </source>
</reference>
<evidence type="ECO:0000313" key="4">
    <source>
        <dbReference type="EMBL" id="QCB93162.1"/>
    </source>
</evidence>
<evidence type="ECO:0000256" key="1">
    <source>
        <dbReference type="SAM" id="MobiDB-lite"/>
    </source>
</evidence>
<dbReference type="Pfam" id="PF14258">
    <property type="entry name" value="DUF4350"/>
    <property type="match status" value="1"/>
</dbReference>
<dbReference type="KEGG" id="celz:E5225_05940"/>
<feature type="region of interest" description="Disordered" evidence="1">
    <location>
        <begin position="1"/>
        <end position="26"/>
    </location>
</feature>